<proteinExistence type="predicted"/>
<evidence type="ECO:0000256" key="1">
    <source>
        <dbReference type="SAM" id="SignalP"/>
    </source>
</evidence>
<dbReference type="EnsemblMetazoa" id="SCAU015555-RA">
    <property type="protein sequence ID" value="SCAU015555-PA"/>
    <property type="gene ID" value="SCAU015555"/>
</dbReference>
<protein>
    <submittedName>
        <fullName evidence="2">Uncharacterized protein</fullName>
    </submittedName>
</protein>
<feature type="signal peptide" evidence="1">
    <location>
        <begin position="1"/>
        <end position="23"/>
    </location>
</feature>
<dbReference type="KEGG" id="scac:106082895"/>
<accession>A0A1I8QB75</accession>
<reference evidence="2" key="1">
    <citation type="submission" date="2020-05" db="UniProtKB">
        <authorList>
            <consortium name="EnsemblMetazoa"/>
        </authorList>
    </citation>
    <scope>IDENTIFICATION</scope>
    <source>
        <strain evidence="2">USDA</strain>
    </source>
</reference>
<sequence length="195" mass="22209">MSKLNIALFFCVLLVTVVNPTQAVDQKTDESLLKEFLDAFVNHVHTIRCLANSCDPLAINKVFDATNLEEDILSSQRDNVETDEFKTLKLSKAIEFATMNMLMMEPKCNDPTFVCPYRVFNEIPQSIVDYTTKLETMIENTKCIPPNRVQEAIDILGKCITYAEQFTDHKADYLKRVIPPIEYSIIEFGKLCAQA</sequence>
<organism evidence="2 3">
    <name type="scientific">Stomoxys calcitrans</name>
    <name type="common">Stable fly</name>
    <name type="synonym">Conops calcitrans</name>
    <dbReference type="NCBI Taxonomy" id="35570"/>
    <lineage>
        <taxon>Eukaryota</taxon>
        <taxon>Metazoa</taxon>
        <taxon>Ecdysozoa</taxon>
        <taxon>Arthropoda</taxon>
        <taxon>Hexapoda</taxon>
        <taxon>Insecta</taxon>
        <taxon>Pterygota</taxon>
        <taxon>Neoptera</taxon>
        <taxon>Endopterygota</taxon>
        <taxon>Diptera</taxon>
        <taxon>Brachycera</taxon>
        <taxon>Muscomorpha</taxon>
        <taxon>Muscoidea</taxon>
        <taxon>Muscidae</taxon>
        <taxon>Stomoxys</taxon>
    </lineage>
</organism>
<keyword evidence="3" id="KW-1185">Reference proteome</keyword>
<gene>
    <name evidence="2" type="primary">106082895</name>
</gene>
<keyword evidence="1" id="KW-0732">Signal</keyword>
<dbReference type="Proteomes" id="UP000095300">
    <property type="component" value="Unassembled WGS sequence"/>
</dbReference>
<name>A0A1I8QB75_STOCA</name>
<evidence type="ECO:0000313" key="3">
    <source>
        <dbReference type="Proteomes" id="UP000095300"/>
    </source>
</evidence>
<feature type="chain" id="PRO_5009328047" evidence="1">
    <location>
        <begin position="24"/>
        <end position="195"/>
    </location>
</feature>
<evidence type="ECO:0000313" key="2">
    <source>
        <dbReference type="EnsemblMetazoa" id="SCAU015555-PA"/>
    </source>
</evidence>
<dbReference type="AlphaFoldDB" id="A0A1I8QB75"/>
<dbReference type="VEuPathDB" id="VectorBase:SCAU015555"/>